<accession>A0AAU8B354</accession>
<evidence type="ECO:0000313" key="2">
    <source>
        <dbReference type="EMBL" id="XCD07813.1"/>
    </source>
</evidence>
<proteinExistence type="predicted"/>
<protein>
    <submittedName>
        <fullName evidence="1">Uncharacterized protein</fullName>
    </submittedName>
</protein>
<dbReference type="EMBL" id="PP511814">
    <property type="protein sequence ID" value="XCD07813.1"/>
    <property type="molecule type" value="Genomic_DNA"/>
</dbReference>
<evidence type="ECO:0000313" key="1">
    <source>
        <dbReference type="EMBL" id="XCD05365.1"/>
    </source>
</evidence>
<name>A0AAU8B354_9VIRU</name>
<dbReference type="EMBL" id="PP511550">
    <property type="protein sequence ID" value="XCD05365.1"/>
    <property type="molecule type" value="Genomic_DNA"/>
</dbReference>
<organism evidence="1">
    <name type="scientific">Dulem virus 192</name>
    <dbReference type="NCBI Taxonomy" id="3145669"/>
    <lineage>
        <taxon>Viruses</taxon>
        <taxon>Monodnaviria</taxon>
        <taxon>Sangervirae</taxon>
        <taxon>Phixviricota</taxon>
        <taxon>Malgrandaviricetes</taxon>
        <taxon>Petitvirales</taxon>
        <taxon>Microviridae</taxon>
        <taxon>Microvirus</taxon>
    </lineage>
</organism>
<reference evidence="1" key="1">
    <citation type="submission" date="2024-03" db="EMBL/GenBank/DDBJ databases">
        <title>Diverse circular DNA viruses in blood, oral, and fecal samples of captive lemurs.</title>
        <authorList>
            <person name="Paietta E.N."/>
            <person name="Kraberger S."/>
            <person name="Lund M.C."/>
            <person name="Custer J.M."/>
            <person name="Vargas K.M."/>
            <person name="Ehmke E.E."/>
            <person name="Yoder A.D."/>
            <person name="Varsani A."/>
        </authorList>
    </citation>
    <scope>NUCLEOTIDE SEQUENCE</scope>
    <source>
        <strain evidence="1">Duke_24FS_74</strain>
        <strain evidence="2">Duke_28FS_77</strain>
    </source>
</reference>
<sequence length="55" mass="6335">MHEYVAANDVTIWHGDYGLGSLTFIDVSDLHVVFDSRLDYENWDACGRPIQMTLF</sequence>